<feature type="non-terminal residue" evidence="1">
    <location>
        <position position="1"/>
    </location>
</feature>
<proteinExistence type="predicted"/>
<protein>
    <submittedName>
        <fullName evidence="1">Uncharacterized protein</fullName>
    </submittedName>
</protein>
<keyword evidence="2" id="KW-1185">Reference proteome</keyword>
<sequence length="36" mass="4179">TFIKRSSSHVVEAQSCVHIIYVLQKSEEALHLLKRQ</sequence>
<evidence type="ECO:0000313" key="2">
    <source>
        <dbReference type="Proteomes" id="UP000053286"/>
    </source>
</evidence>
<reference evidence="1 2" key="1">
    <citation type="submission" date="2014-04" db="EMBL/GenBank/DDBJ databases">
        <title>Genome evolution of avian class.</title>
        <authorList>
            <person name="Zhang G."/>
            <person name="Li C."/>
        </authorList>
    </citation>
    <scope>NUCLEOTIDE SEQUENCE [LARGE SCALE GENOMIC DNA]</scope>
    <source>
        <strain evidence="1">BGI_AS27</strain>
    </source>
</reference>
<name>A0A087QMW3_APTFO</name>
<organism evidence="1 2">
    <name type="scientific">Aptenodytes forsteri</name>
    <name type="common">Emperor penguin</name>
    <dbReference type="NCBI Taxonomy" id="9233"/>
    <lineage>
        <taxon>Eukaryota</taxon>
        <taxon>Metazoa</taxon>
        <taxon>Chordata</taxon>
        <taxon>Craniata</taxon>
        <taxon>Vertebrata</taxon>
        <taxon>Euteleostomi</taxon>
        <taxon>Archelosauria</taxon>
        <taxon>Archosauria</taxon>
        <taxon>Dinosauria</taxon>
        <taxon>Saurischia</taxon>
        <taxon>Theropoda</taxon>
        <taxon>Coelurosauria</taxon>
        <taxon>Aves</taxon>
        <taxon>Neognathae</taxon>
        <taxon>Neoaves</taxon>
        <taxon>Aequornithes</taxon>
        <taxon>Sphenisciformes</taxon>
        <taxon>Spheniscidae</taxon>
        <taxon>Aptenodytes</taxon>
    </lineage>
</organism>
<dbReference type="AlphaFoldDB" id="A0A087QMW3"/>
<evidence type="ECO:0000313" key="1">
    <source>
        <dbReference type="EMBL" id="KFM02567.1"/>
    </source>
</evidence>
<dbReference type="Proteomes" id="UP000053286">
    <property type="component" value="Unassembled WGS sequence"/>
</dbReference>
<dbReference type="EMBL" id="KL225745">
    <property type="protein sequence ID" value="KFM02567.1"/>
    <property type="molecule type" value="Genomic_DNA"/>
</dbReference>
<gene>
    <name evidence="1" type="ORF">AS27_09493</name>
</gene>
<accession>A0A087QMW3</accession>
<feature type="non-terminal residue" evidence="1">
    <location>
        <position position="36"/>
    </location>
</feature>